<organism evidence="6 7">
    <name type="scientific">Klebsiella pneumoniae</name>
    <dbReference type="NCBI Taxonomy" id="573"/>
    <lineage>
        <taxon>Bacteria</taxon>
        <taxon>Pseudomonadati</taxon>
        <taxon>Pseudomonadota</taxon>
        <taxon>Gammaproteobacteria</taxon>
        <taxon>Enterobacterales</taxon>
        <taxon>Enterobacteriaceae</taxon>
        <taxon>Klebsiella/Raoultella group</taxon>
        <taxon>Klebsiella</taxon>
        <taxon>Klebsiella pneumoniae complex</taxon>
    </lineage>
</organism>
<evidence type="ECO:0000256" key="3">
    <source>
        <dbReference type="ARBA" id="ARBA00023125"/>
    </source>
</evidence>
<evidence type="ECO:0000259" key="5">
    <source>
        <dbReference type="Pfam" id="PF03466"/>
    </source>
</evidence>
<evidence type="ECO:0000256" key="2">
    <source>
        <dbReference type="ARBA" id="ARBA00023015"/>
    </source>
</evidence>
<accession>A0A377V8S2</accession>
<reference evidence="6 7" key="1">
    <citation type="submission" date="2018-06" db="EMBL/GenBank/DDBJ databases">
        <authorList>
            <consortium name="Pathogen Informatics"/>
            <person name="Doyle S."/>
        </authorList>
    </citation>
    <scope>NUCLEOTIDE SEQUENCE [LARGE SCALE GENOMIC DNA]</scope>
    <source>
        <strain evidence="6 7">NCTC13443</strain>
    </source>
</reference>
<dbReference type="GO" id="GO:0003677">
    <property type="term" value="F:DNA binding"/>
    <property type="evidence" value="ECO:0007669"/>
    <property type="project" value="UniProtKB-KW"/>
</dbReference>
<dbReference type="GO" id="GO:0006355">
    <property type="term" value="P:regulation of DNA-templated transcription"/>
    <property type="evidence" value="ECO:0007669"/>
    <property type="project" value="TreeGrafter"/>
</dbReference>
<dbReference type="PANTHER" id="PTHR30118">
    <property type="entry name" value="HTH-TYPE TRANSCRIPTIONAL REGULATOR LEUO-RELATED"/>
    <property type="match status" value="1"/>
</dbReference>
<comment type="similarity">
    <text evidence="1">Belongs to the LysR transcriptional regulatory family.</text>
</comment>
<dbReference type="InterPro" id="IPR050389">
    <property type="entry name" value="LysR-type_TF"/>
</dbReference>
<evidence type="ECO:0000313" key="7">
    <source>
        <dbReference type="Proteomes" id="UP000255518"/>
    </source>
</evidence>
<dbReference type="EMBL" id="UGKT01000001">
    <property type="protein sequence ID" value="STT06313.1"/>
    <property type="molecule type" value="Genomic_DNA"/>
</dbReference>
<dbReference type="Proteomes" id="UP000255518">
    <property type="component" value="Unassembled WGS sequence"/>
</dbReference>
<name>A0A377V8S2_KLEPN</name>
<dbReference type="AlphaFoldDB" id="A0A377V8S2"/>
<keyword evidence="3" id="KW-0238">DNA-binding</keyword>
<evidence type="ECO:0000256" key="4">
    <source>
        <dbReference type="ARBA" id="ARBA00023163"/>
    </source>
</evidence>
<dbReference type="PANTHER" id="PTHR30118:SF15">
    <property type="entry name" value="TRANSCRIPTIONAL REGULATORY PROTEIN"/>
    <property type="match status" value="1"/>
</dbReference>
<evidence type="ECO:0000313" key="6">
    <source>
        <dbReference type="EMBL" id="STT06313.1"/>
    </source>
</evidence>
<dbReference type="SUPFAM" id="SSF53850">
    <property type="entry name" value="Periplasmic binding protein-like II"/>
    <property type="match status" value="1"/>
</dbReference>
<evidence type="ECO:0000256" key="1">
    <source>
        <dbReference type="ARBA" id="ARBA00009437"/>
    </source>
</evidence>
<sequence>MSDYVAWGHVVASPEGALHGSVDDALAELGTKRKIASVVPGFPTALSVALESDLIAMIPALYLLNQQVTDQVHLFELPFKSRRITVSQMWHPRMERDPGHRWLREQILAICGVARSVMTKEPV</sequence>
<keyword evidence="4" id="KW-0804">Transcription</keyword>
<gene>
    <name evidence="6" type="primary">yidZ_2</name>
    <name evidence="6" type="ORF">NCTC13443_06258</name>
</gene>
<dbReference type="Pfam" id="PF03466">
    <property type="entry name" value="LysR_substrate"/>
    <property type="match status" value="1"/>
</dbReference>
<dbReference type="Gene3D" id="3.40.190.10">
    <property type="entry name" value="Periplasmic binding protein-like II"/>
    <property type="match status" value="1"/>
</dbReference>
<dbReference type="InterPro" id="IPR005119">
    <property type="entry name" value="LysR_subst-bd"/>
</dbReference>
<protein>
    <submittedName>
        <fullName evidence="6">LysR family transcriptional regulator</fullName>
    </submittedName>
</protein>
<feature type="domain" description="LysR substrate-binding" evidence="5">
    <location>
        <begin position="7"/>
        <end position="109"/>
    </location>
</feature>
<keyword evidence="2" id="KW-0805">Transcription regulation</keyword>
<proteinExistence type="inferred from homology"/>